<dbReference type="EMBL" id="SNRW01001544">
    <property type="protein sequence ID" value="KAA6395991.1"/>
    <property type="molecule type" value="Genomic_DNA"/>
</dbReference>
<reference evidence="1 2" key="1">
    <citation type="submission" date="2019-03" db="EMBL/GenBank/DDBJ databases">
        <title>Single cell metagenomics reveals metabolic interactions within the superorganism composed of flagellate Streblomastix strix and complex community of Bacteroidetes bacteria on its surface.</title>
        <authorList>
            <person name="Treitli S.C."/>
            <person name="Kolisko M."/>
            <person name="Husnik F."/>
            <person name="Keeling P."/>
            <person name="Hampl V."/>
        </authorList>
    </citation>
    <scope>NUCLEOTIDE SEQUENCE [LARGE SCALE GENOMIC DNA]</scope>
    <source>
        <strain evidence="1">ST1C</strain>
    </source>
</reference>
<name>A0A5J4WM84_9EUKA</name>
<gene>
    <name evidence="1" type="ORF">EZS28_008482</name>
</gene>
<organism evidence="1 2">
    <name type="scientific">Streblomastix strix</name>
    <dbReference type="NCBI Taxonomy" id="222440"/>
    <lineage>
        <taxon>Eukaryota</taxon>
        <taxon>Metamonada</taxon>
        <taxon>Preaxostyla</taxon>
        <taxon>Oxymonadida</taxon>
        <taxon>Streblomastigidae</taxon>
        <taxon>Streblomastix</taxon>
    </lineage>
</organism>
<protein>
    <submittedName>
        <fullName evidence="1">Uncharacterized protein</fullName>
    </submittedName>
</protein>
<sequence length="975" mass="109800">MTTTQTNHISVHKNKHASVVKKELSEEDNARLQAIDEAITNGFRKAVQIPQLQIQSSIQTPLRSRDLTIDEEEPQREIQTERPRKHRYNINKYNEVPRETAEVEPEQVVKDTYLSHPNLEVQKFIIDTIWRCVDSRKKGEDFIFNSDNYIKLWALITQEEEKDIEVVMEEPLMRYNSSTSKKYKKKMIVRVEDVLIKNVSISNLDNVLWNSIEKLYLVNKDFVRLSDNQFFKKASLSDLVTLNTAQVITGIKSFTQPITANRIIKLGGTSNQILLANGDTIDKDQLDYEPIENARYSAIAYGMYEQRIWGYTLFSIVDNAIKPKFSGTPTNIPLNPVLFAQKVYGYPIDWTGAIAMDYYINPNGNTMALNLNSKNIVLTNITYDEAMYFLPQFDEIKYQVKEIYTYWKLSEVNVSYKSDYIQRMKERILITNPIKQNPTRIASASPEQQLEKPKDYTRRIAQIFRQDCINIITKYSVLTIIMRFTIPAMIHNVQFERKIEISQDDGDAELKTLGTATQDIGGLQQQINEINDELNRQTHFRGYYLLNTDIQQLENSANGDFAFSTESGTVWMYDQSWYNSGDIVPDQVTLASDATPLIDSGTGVAGTSTQYSRGDHQHPLQVSTVLPNKDTSVDTVGQASSYARSDHQHPIQTVDTIPVSDSADGTYGTVELYARNDHSHPINVQTNASIVPIVNGVENNGTSAYYLRHDHIHPQQLIYDGNVTATKFIKSGGTDQQILLADGSTRNINGIITKNIENHTSTNQYIKLCTFNPRADYVNPAIEFSKARYYYKPSIVTSETITNPVIFYYGTGATKYAELCNILTSDPVQVLPTDFDLKEDILANLQSNEYVVSCEPFQINPVNGCDPNTVTGAIANYWSIYKKNDGSLLIVRTSEQNTANRGLQISADGNTLSFNGSVIAGTGTTGCASNGSVNYSAGNPILWGVNSVGTLGGFYSDGAQVYWRAKPVTLRSVPP</sequence>
<evidence type="ECO:0000313" key="2">
    <source>
        <dbReference type="Proteomes" id="UP000324800"/>
    </source>
</evidence>
<proteinExistence type="predicted"/>
<comment type="caution">
    <text evidence="1">The sequence shown here is derived from an EMBL/GenBank/DDBJ whole genome shotgun (WGS) entry which is preliminary data.</text>
</comment>
<dbReference type="AlphaFoldDB" id="A0A5J4WM84"/>
<dbReference type="Proteomes" id="UP000324800">
    <property type="component" value="Unassembled WGS sequence"/>
</dbReference>
<evidence type="ECO:0000313" key="1">
    <source>
        <dbReference type="EMBL" id="KAA6395991.1"/>
    </source>
</evidence>
<accession>A0A5J4WM84</accession>